<dbReference type="Gene3D" id="3.10.28.10">
    <property type="entry name" value="Homing endonucleases"/>
    <property type="match status" value="2"/>
</dbReference>
<keyword evidence="2" id="KW-0540">Nuclease</keyword>
<dbReference type="AlphaFoldDB" id="C7SWG0"/>
<dbReference type="InterPro" id="IPR004860">
    <property type="entry name" value="LAGLIDADG_dom"/>
</dbReference>
<organism evidence="2">
    <name type="scientific">Ophiostoma megalobrunneum</name>
    <dbReference type="NCBI Taxonomy" id="666551"/>
    <lineage>
        <taxon>Eukaryota</taxon>
        <taxon>Fungi</taxon>
        <taxon>Dikarya</taxon>
        <taxon>Ascomycota</taxon>
        <taxon>Pezizomycotina</taxon>
        <taxon>Sordariomycetes</taxon>
        <taxon>Sordariomycetidae</taxon>
        <taxon>Ophiostomatales</taxon>
        <taxon>Ophiostomataceae</taxon>
        <taxon>Ophiostoma</taxon>
    </lineage>
</organism>
<dbReference type="InterPro" id="IPR051289">
    <property type="entry name" value="LAGLIDADG_Endonuclease"/>
</dbReference>
<evidence type="ECO:0000313" key="2">
    <source>
        <dbReference type="EMBL" id="ACV41171.1"/>
    </source>
</evidence>
<dbReference type="Pfam" id="PF00961">
    <property type="entry name" value="LAGLIDADG_1"/>
    <property type="match status" value="2"/>
</dbReference>
<evidence type="ECO:0000259" key="1">
    <source>
        <dbReference type="Pfam" id="PF00961"/>
    </source>
</evidence>
<dbReference type="PANTHER" id="PTHR36181:SF4">
    <property type="entry name" value="LAGLIDADG ENDONUCLEASE"/>
    <property type="match status" value="1"/>
</dbReference>
<sequence length="651" mass="76750">MYNNNPLLIPNIFFLLKKLVLMLLKYKWKKNIKLKNSLDLNKNNIFNKYVNNKYKLVPFNSINNDTGESRYFPSDFKEWTNSIYYFNSNYIKNLPVYDIKINKLLKNYFDLYLDRKNTKSWIILPKKRNLSLNKIFISKAELKHTSSKVIITLYVFNRERIVLLNKLKNFNKSLLKIRNFFYLYINIYKDFYNKYFKTVLYKELIFIKRTKLKFDLNNLKFKDILLYKLSKLLSKFYKKKVEFNIINLRSFKYNSNIVTEILRKKLVHRSANILKIMNFILKKSIKSKKNIIVNKRRLMKEINLNIIENKYKNLNINTIVKNVNLNETIKDLYKIENQNIIFDSIKYKNIEGIKLEVKGRLTKRYRADRSIFKLRIKGTLRNTDSAYQGLSSVNYRGNTNSNLEYSMDVSKRRIGAFAVKGWISGKSYSTYSKPLTSESVHIDPRAITGFTDAEGSFMITISKDSKRGTEWSVRPRFRISLHNKDISILRNIREYLGVGIVTSDKDARIRFESLNDLDIVIDHFEKYSLISQKYADYILFKKAYSLIKNKDHLTKEGLNKILAIRASINLGLSDDLKEAFPNIIPVERPLVVNKGILDPNWIIGFTSGEGSFYIRIAKNSTLKTGYQVQLVFQIAQHVRDRALMGSLISFF</sequence>
<dbReference type="PANTHER" id="PTHR36181">
    <property type="entry name" value="INTRON-ENCODED ENDONUCLEASE AI3-RELATED"/>
    <property type="match status" value="1"/>
</dbReference>
<keyword evidence="2" id="KW-0255">Endonuclease</keyword>
<geneLocation type="mitochondrion" evidence="2"/>
<feature type="domain" description="Homing endonuclease LAGLIDADG" evidence="1">
    <location>
        <begin position="602"/>
        <end position="651"/>
    </location>
</feature>
<dbReference type="EMBL" id="FJ717856">
    <property type="protein sequence ID" value="ACV41171.1"/>
    <property type="molecule type" value="Genomic_DNA"/>
</dbReference>
<keyword evidence="2" id="KW-0496">Mitochondrion</keyword>
<feature type="domain" description="Homing endonuclease LAGLIDADG" evidence="1">
    <location>
        <begin position="447"/>
        <end position="544"/>
    </location>
</feature>
<keyword evidence="2" id="KW-0689">Ribosomal protein</keyword>
<name>C7SWG0_9PEZI</name>
<dbReference type="InterPro" id="IPR027434">
    <property type="entry name" value="Homing_endonucl"/>
</dbReference>
<keyword evidence="2" id="KW-0378">Hydrolase</keyword>
<accession>C7SWG0</accession>
<keyword evidence="2" id="KW-0687">Ribonucleoprotein</keyword>
<dbReference type="SUPFAM" id="SSF55608">
    <property type="entry name" value="Homing endonucleases"/>
    <property type="match status" value="2"/>
</dbReference>
<dbReference type="GO" id="GO:0004519">
    <property type="term" value="F:endonuclease activity"/>
    <property type="evidence" value="ECO:0007669"/>
    <property type="project" value="UniProtKB-KW"/>
</dbReference>
<protein>
    <submittedName>
        <fullName evidence="2">Ribosomal protein 3/homing endonuclease-like fusion protein</fullName>
    </submittedName>
</protein>
<dbReference type="GO" id="GO:0005840">
    <property type="term" value="C:ribosome"/>
    <property type="evidence" value="ECO:0007669"/>
    <property type="project" value="UniProtKB-KW"/>
</dbReference>
<reference evidence="2" key="1">
    <citation type="journal article" date="2009" name="Mol. Biol. Evol.">
        <title>Genes within genes: multiple LAGLIDADG homing endonucleases target the ribosomal protein S3 gene encoded within an rnl group I intron of Ophiostoma and related taxa.</title>
        <authorList>
            <person name="Sethuraman J."/>
            <person name="Majer A."/>
            <person name="Friedrich N.C."/>
            <person name="Edgell D.R."/>
            <person name="Hausner G."/>
        </authorList>
    </citation>
    <scope>NUCLEOTIDE SEQUENCE</scope>
    <source>
        <strain evidence="2">WIN</strain>
    </source>
</reference>
<gene>
    <name evidence="2" type="primary">rps3/HEG fusion</name>
</gene>
<dbReference type="GO" id="GO:0005739">
    <property type="term" value="C:mitochondrion"/>
    <property type="evidence" value="ECO:0007669"/>
    <property type="project" value="UniProtKB-ARBA"/>
</dbReference>
<proteinExistence type="predicted"/>